<evidence type="ECO:0000256" key="1">
    <source>
        <dbReference type="SAM" id="Phobius"/>
    </source>
</evidence>
<dbReference type="OrthoDB" id="7874812at2"/>
<accession>A0A3R7LJ78</accession>
<keyword evidence="1" id="KW-0472">Membrane</keyword>
<keyword evidence="3" id="KW-1185">Reference proteome</keyword>
<protein>
    <submittedName>
        <fullName evidence="2">Uncharacterized protein</fullName>
    </submittedName>
</protein>
<evidence type="ECO:0000313" key="2">
    <source>
        <dbReference type="EMBL" id="RNF33794.1"/>
    </source>
</evidence>
<dbReference type="RefSeq" id="WP_106692167.1">
    <property type="nucleotide sequence ID" value="NZ_PXNQ02000009.1"/>
</dbReference>
<organism evidence="2 3">
    <name type="scientific">Paracoccus methylarcula</name>
    <dbReference type="NCBI Taxonomy" id="72022"/>
    <lineage>
        <taxon>Bacteria</taxon>
        <taxon>Pseudomonadati</taxon>
        <taxon>Pseudomonadota</taxon>
        <taxon>Alphaproteobacteria</taxon>
        <taxon>Rhodobacterales</taxon>
        <taxon>Paracoccaceae</taxon>
        <taxon>Paracoccus</taxon>
    </lineage>
</organism>
<evidence type="ECO:0000313" key="3">
    <source>
        <dbReference type="Proteomes" id="UP000238137"/>
    </source>
</evidence>
<dbReference type="EMBL" id="PXNQ02000009">
    <property type="protein sequence ID" value="RNF33794.1"/>
    <property type="molecule type" value="Genomic_DNA"/>
</dbReference>
<keyword evidence="1" id="KW-0812">Transmembrane</keyword>
<feature type="transmembrane region" description="Helical" evidence="1">
    <location>
        <begin position="104"/>
        <end position="127"/>
    </location>
</feature>
<dbReference type="Proteomes" id="UP000238137">
    <property type="component" value="Unassembled WGS sequence"/>
</dbReference>
<reference evidence="2" key="1">
    <citation type="submission" date="2018-05" db="EMBL/GenBank/DDBJ databases">
        <title>Reclassification of Methylarcula marina and Methylarcula terricola as Paracoccus methylarcula sp.nov., comb.nov. and Paracoccus terricola comb.nov.</title>
        <authorList>
            <person name="Shmareva M.N."/>
            <person name="Doronina N.V."/>
            <person name="Vasilenko O.V."/>
            <person name="Tarlachkov S.V."/>
            <person name="Trotsenko Y.A."/>
        </authorList>
    </citation>
    <scope>NUCLEOTIDE SEQUENCE [LARGE SCALE GENOMIC DNA]</scope>
    <source>
        <strain evidence="2">VKM B-2159</strain>
    </source>
</reference>
<proteinExistence type="predicted"/>
<keyword evidence="1" id="KW-1133">Transmembrane helix</keyword>
<comment type="caution">
    <text evidence="2">The sequence shown here is derived from an EMBL/GenBank/DDBJ whole genome shotgun (WGS) entry which is preliminary data.</text>
</comment>
<dbReference type="AlphaFoldDB" id="A0A3R7LJ78"/>
<name>A0A3R7LJ78_9RHOB</name>
<sequence length="132" mass="14828">MTRDAQTIEDVRDMADEVAGLMADRFGGARRGEHPDMQAMLRRRGGALPRKLRRMARLLSEADLHGAQPRIARQLDLPAISRAHRALIAHLQPLGEMSRWRNRALNFAASVLFGLMLLAALLIWVMVRRGAL</sequence>
<gene>
    <name evidence="2" type="ORF">A7A09_015090</name>
</gene>